<feature type="transmembrane region" description="Helical" evidence="6">
    <location>
        <begin position="30"/>
        <end position="50"/>
    </location>
</feature>
<dbReference type="InterPro" id="IPR002293">
    <property type="entry name" value="AA/rel_permease1"/>
</dbReference>
<feature type="transmembrane region" description="Helical" evidence="6">
    <location>
        <begin position="174"/>
        <end position="196"/>
    </location>
</feature>
<evidence type="ECO:0000256" key="3">
    <source>
        <dbReference type="ARBA" id="ARBA00022692"/>
    </source>
</evidence>
<dbReference type="InterPro" id="IPR050367">
    <property type="entry name" value="APC_superfamily"/>
</dbReference>
<accession>A0A455T2N3</accession>
<dbReference type="GO" id="GO:0022857">
    <property type="term" value="F:transmembrane transporter activity"/>
    <property type="evidence" value="ECO:0007669"/>
    <property type="project" value="InterPro"/>
</dbReference>
<feature type="transmembrane region" description="Helical" evidence="6">
    <location>
        <begin position="249"/>
        <end position="271"/>
    </location>
</feature>
<dbReference type="Pfam" id="PF13520">
    <property type="entry name" value="AA_permease_2"/>
    <property type="match status" value="1"/>
</dbReference>
<feature type="transmembrane region" description="Helical" evidence="6">
    <location>
        <begin position="62"/>
        <end position="87"/>
    </location>
</feature>
<dbReference type="Gene3D" id="1.20.1740.10">
    <property type="entry name" value="Amino acid/polyamine transporter I"/>
    <property type="match status" value="1"/>
</dbReference>
<feature type="transmembrane region" description="Helical" evidence="6">
    <location>
        <begin position="460"/>
        <end position="483"/>
    </location>
</feature>
<comment type="subcellular location">
    <subcellularLocation>
        <location evidence="1">Cell membrane</location>
        <topology evidence="1">Multi-pass membrane protein</topology>
    </subcellularLocation>
</comment>
<organism evidence="7">
    <name type="scientific">Thermogemmatispora argillosa</name>
    <dbReference type="NCBI Taxonomy" id="2045280"/>
    <lineage>
        <taxon>Bacteria</taxon>
        <taxon>Bacillati</taxon>
        <taxon>Chloroflexota</taxon>
        <taxon>Ktedonobacteria</taxon>
        <taxon>Thermogemmatisporales</taxon>
        <taxon>Thermogemmatisporaceae</taxon>
        <taxon>Thermogemmatispora</taxon>
    </lineage>
</organism>
<feature type="transmembrane region" description="Helical" evidence="6">
    <location>
        <begin position="216"/>
        <end position="237"/>
    </location>
</feature>
<keyword evidence="5 6" id="KW-0472">Membrane</keyword>
<evidence type="ECO:0000256" key="1">
    <source>
        <dbReference type="ARBA" id="ARBA00004651"/>
    </source>
</evidence>
<reference evidence="7" key="1">
    <citation type="submission" date="2018-12" db="EMBL/GenBank/DDBJ databases">
        <title>Novel natural products biosynthetic potential of the class Ktedonobacteria.</title>
        <authorList>
            <person name="Zheng Y."/>
            <person name="Saitou A."/>
            <person name="Wang C.M."/>
            <person name="Toyoda A."/>
            <person name="Minakuchi Y."/>
            <person name="Sekiguchi Y."/>
            <person name="Ueda K."/>
            <person name="Takano H."/>
            <person name="Sakai Y."/>
            <person name="Yokota A."/>
            <person name="Yabe S."/>
        </authorList>
    </citation>
    <scope>NUCLEOTIDE SEQUENCE</scope>
    <source>
        <strain evidence="7">A3-2</strain>
    </source>
</reference>
<dbReference type="EMBL" id="AP019377">
    <property type="protein sequence ID" value="BBH93649.1"/>
    <property type="molecule type" value="Genomic_DNA"/>
</dbReference>
<dbReference type="PANTHER" id="PTHR42770:SF7">
    <property type="entry name" value="MEMBRANE PROTEIN"/>
    <property type="match status" value="1"/>
</dbReference>
<evidence type="ECO:0000256" key="4">
    <source>
        <dbReference type="ARBA" id="ARBA00022989"/>
    </source>
</evidence>
<feature type="transmembrane region" description="Helical" evidence="6">
    <location>
        <begin position="425"/>
        <end position="448"/>
    </location>
</feature>
<evidence type="ECO:0000256" key="2">
    <source>
        <dbReference type="ARBA" id="ARBA00022475"/>
    </source>
</evidence>
<dbReference type="GO" id="GO:0005886">
    <property type="term" value="C:plasma membrane"/>
    <property type="evidence" value="ECO:0007669"/>
    <property type="project" value="UniProtKB-SubCell"/>
</dbReference>
<evidence type="ECO:0000256" key="6">
    <source>
        <dbReference type="SAM" id="Phobius"/>
    </source>
</evidence>
<name>A0A455T2N3_9CHLR</name>
<gene>
    <name evidence="7" type="ORF">KTA_18480</name>
</gene>
<keyword evidence="4 6" id="KW-1133">Transmembrane helix</keyword>
<feature type="transmembrane region" description="Helical" evidence="6">
    <location>
        <begin position="381"/>
        <end position="405"/>
    </location>
</feature>
<keyword evidence="2" id="KW-1003">Cell membrane</keyword>
<proteinExistence type="predicted"/>
<protein>
    <recommendedName>
        <fullName evidence="8">Amino acid permease</fullName>
    </recommendedName>
</protein>
<evidence type="ECO:0000256" key="5">
    <source>
        <dbReference type="ARBA" id="ARBA00023136"/>
    </source>
</evidence>
<feature type="transmembrane region" description="Helical" evidence="6">
    <location>
        <begin position="343"/>
        <end position="369"/>
    </location>
</feature>
<evidence type="ECO:0000313" key="7">
    <source>
        <dbReference type="EMBL" id="BBH93649.1"/>
    </source>
</evidence>
<dbReference type="AlphaFoldDB" id="A0A455T2N3"/>
<keyword evidence="3 6" id="KW-0812">Transmembrane</keyword>
<dbReference type="PIRSF" id="PIRSF006060">
    <property type="entry name" value="AA_transporter"/>
    <property type="match status" value="1"/>
</dbReference>
<sequence>MNPSTVTPESAGEAVEELPSESYIPKAMPAMLGTFDLTAVCVLGMLYLTNATTAASGGAATLLLWLLGGVLYFLPSVIVSAQLGVLFPHDGSLYNWTHHSLGRYWSFLIGFCWWLPGPLLIVTSAATMISYLQGLNRSWLIEPWQQGLAIIALIVLSGILASRRLRIAQNLVNVGFCASLLSLMLISGAGAIWLLQGHPPATGFRTLSDWLPSLPHLSLFGLICGAYGGVAIPLNMGGEIYPHEAIPGYLRWSSLVILFSYLATTLTLLLVQGPATNANPFVLITVVDTVLGKLAGNITVVALLFSYLMAATAYNYSFARILLVGSIDQRLPGRLGRLNRERVPASAIGLQTTLAVLLALLIFIAIPYILFFADARNLSVIFYNVSVASVGTVWQTIMIFIYIDLALLLQKRWAEVRSRLIMPSWLLWVAIVVGPLTSLVSVISSLLVSWIPQQLDNAHWQYSVIGLMSIVLIAALIGSLYASSQASWQRMRMS</sequence>
<evidence type="ECO:0008006" key="8">
    <source>
        <dbReference type="Google" id="ProtNLM"/>
    </source>
</evidence>
<feature type="transmembrane region" description="Helical" evidence="6">
    <location>
        <begin position="107"/>
        <end position="132"/>
    </location>
</feature>
<dbReference type="PANTHER" id="PTHR42770">
    <property type="entry name" value="AMINO ACID TRANSPORTER-RELATED"/>
    <property type="match status" value="1"/>
</dbReference>